<sequence length="317" mass="34690">MTGRRSSLGRLYLDLIRDGVGVDGCDADEHDRQVHRALVRSAMSAAQCGQQFDEWITLVRESISRLGQQARRRGGRQDRSDHDLNMLLLETWSTAEKRIAERPTMTAQDRADYIAAVRDFCADADTKITDTERAVLAAACDLAEQHGTIRPALPWRRLQERSGLSERATKSGLASLRVKGLLVLHRRGSASRDPSRRRANVFHLPAADTLAAHAGVPYTPRGLTYGTSQAQRQTYGTPTNHQNEPDEENTVVTLTIHAKDADTLATVLDTLRRQPAAVDVHPQGRPALRLVPGGRADDEPAQVGPAVGTEPPGTSHA</sequence>
<feature type="region of interest" description="Disordered" evidence="1">
    <location>
        <begin position="285"/>
        <end position="317"/>
    </location>
</feature>
<evidence type="ECO:0000256" key="1">
    <source>
        <dbReference type="SAM" id="MobiDB-lite"/>
    </source>
</evidence>
<keyword evidence="3" id="KW-1185">Reference proteome</keyword>
<dbReference type="AlphaFoldDB" id="A0A239AK88"/>
<organism evidence="2 3">
    <name type="scientific">Blastococcus mobilis</name>
    <dbReference type="NCBI Taxonomy" id="1938746"/>
    <lineage>
        <taxon>Bacteria</taxon>
        <taxon>Bacillati</taxon>
        <taxon>Actinomycetota</taxon>
        <taxon>Actinomycetes</taxon>
        <taxon>Geodermatophilales</taxon>
        <taxon>Geodermatophilaceae</taxon>
        <taxon>Blastococcus</taxon>
    </lineage>
</organism>
<accession>A0A239AK88</accession>
<evidence type="ECO:0000313" key="2">
    <source>
        <dbReference type="EMBL" id="SNR95333.1"/>
    </source>
</evidence>
<dbReference type="RefSeq" id="WP_141137624.1">
    <property type="nucleotide sequence ID" value="NZ_FZNO01000046.1"/>
</dbReference>
<protein>
    <submittedName>
        <fullName evidence="2">Uncharacterized protein</fullName>
    </submittedName>
</protein>
<gene>
    <name evidence="2" type="ORF">SAMN06272737_1466</name>
</gene>
<dbReference type="OrthoDB" id="5192449at2"/>
<proteinExistence type="predicted"/>
<name>A0A239AK88_9ACTN</name>
<evidence type="ECO:0000313" key="3">
    <source>
        <dbReference type="Proteomes" id="UP000198403"/>
    </source>
</evidence>
<dbReference type="Proteomes" id="UP000198403">
    <property type="component" value="Unassembled WGS sequence"/>
</dbReference>
<reference evidence="2 3" key="1">
    <citation type="submission" date="2017-06" db="EMBL/GenBank/DDBJ databases">
        <authorList>
            <person name="Kim H.J."/>
            <person name="Triplett B.A."/>
        </authorList>
    </citation>
    <scope>NUCLEOTIDE SEQUENCE [LARGE SCALE GENOMIC DNA]</scope>
    <source>
        <strain evidence="2 3">DSM 44272</strain>
    </source>
</reference>
<dbReference type="EMBL" id="FZNO01000046">
    <property type="protein sequence ID" value="SNR95333.1"/>
    <property type="molecule type" value="Genomic_DNA"/>
</dbReference>